<dbReference type="InterPro" id="IPR002073">
    <property type="entry name" value="PDEase_catalytic_dom"/>
</dbReference>
<name>A0A0D8XJ45_DICVI</name>
<feature type="binding site" evidence="5">
    <location>
        <position position="399"/>
    </location>
    <ligand>
        <name>AMP</name>
        <dbReference type="ChEBI" id="CHEBI:456215"/>
    </ligand>
</feature>
<keyword evidence="3 7" id="KW-0378">Hydrolase</keyword>
<feature type="binding site" evidence="5">
    <location>
        <begin position="180"/>
        <end position="184"/>
    </location>
    <ligand>
        <name>AMP</name>
        <dbReference type="ChEBI" id="CHEBI:456215"/>
    </ligand>
</feature>
<evidence type="ECO:0000256" key="2">
    <source>
        <dbReference type="ARBA" id="ARBA00022723"/>
    </source>
</evidence>
<keyword evidence="2 6" id="KW-0479">Metal-binding</keyword>
<evidence type="ECO:0000256" key="5">
    <source>
        <dbReference type="PIRSR" id="PIRSR623088-2"/>
    </source>
</evidence>
<dbReference type="GO" id="GO:0004114">
    <property type="term" value="F:3',5'-cyclic-nucleotide phosphodiesterase activity"/>
    <property type="evidence" value="ECO:0007669"/>
    <property type="project" value="InterPro"/>
</dbReference>
<dbReference type="PROSITE" id="PS00126">
    <property type="entry name" value="PDEASE_I_1"/>
    <property type="match status" value="1"/>
</dbReference>
<evidence type="ECO:0000256" key="4">
    <source>
        <dbReference type="PIRSR" id="PIRSR623088-1"/>
    </source>
</evidence>
<dbReference type="STRING" id="29172.A0A0D8XJ45"/>
<comment type="similarity">
    <text evidence="1 7">Belongs to the cyclic nucleotide phosphodiesterase family.</text>
</comment>
<dbReference type="Pfam" id="PF00233">
    <property type="entry name" value="PDEase_I"/>
    <property type="match status" value="1"/>
</dbReference>
<feature type="domain" description="PDEase" evidence="8">
    <location>
        <begin position="104"/>
        <end position="441"/>
    </location>
</feature>
<accession>A0A0D8XJ45</accession>
<comment type="cofactor">
    <cofactor evidence="7">
        <name>a divalent metal cation</name>
        <dbReference type="ChEBI" id="CHEBI:60240"/>
    </cofactor>
    <text evidence="7">Binds 2 divalent metal cations per subunit. Site 1 may preferentially bind zinc ions, while site 2 has a preference for magnesium and/or manganese ions.</text>
</comment>
<reference evidence="9 10" key="1">
    <citation type="submission" date="2013-11" db="EMBL/GenBank/DDBJ databases">
        <title>Draft genome of the bovine lungworm Dictyocaulus viviparus.</title>
        <authorList>
            <person name="Mitreva M."/>
        </authorList>
    </citation>
    <scope>NUCLEOTIDE SEQUENCE [LARGE SCALE GENOMIC DNA]</scope>
    <source>
        <strain evidence="9 10">HannoverDv2000</strain>
    </source>
</reference>
<dbReference type="PRINTS" id="PR00387">
    <property type="entry name" value="PDIESTERASE1"/>
</dbReference>
<dbReference type="SUPFAM" id="SSF109604">
    <property type="entry name" value="HD-domain/PDEase-like"/>
    <property type="match status" value="1"/>
</dbReference>
<evidence type="ECO:0000259" key="8">
    <source>
        <dbReference type="PROSITE" id="PS51845"/>
    </source>
</evidence>
<proteinExistence type="inferred from homology"/>
<keyword evidence="10" id="KW-1185">Reference proteome</keyword>
<feature type="binding site" evidence="6">
    <location>
        <position position="221"/>
    </location>
    <ligand>
        <name>Zn(2+)</name>
        <dbReference type="ChEBI" id="CHEBI:29105"/>
        <label>2</label>
    </ligand>
</feature>
<evidence type="ECO:0000313" key="10">
    <source>
        <dbReference type="Proteomes" id="UP000053766"/>
    </source>
</evidence>
<dbReference type="AlphaFoldDB" id="A0A0D8XJ45"/>
<organism evidence="9 10">
    <name type="scientific">Dictyocaulus viviparus</name>
    <name type="common">Bovine lungworm</name>
    <dbReference type="NCBI Taxonomy" id="29172"/>
    <lineage>
        <taxon>Eukaryota</taxon>
        <taxon>Metazoa</taxon>
        <taxon>Ecdysozoa</taxon>
        <taxon>Nematoda</taxon>
        <taxon>Chromadorea</taxon>
        <taxon>Rhabditida</taxon>
        <taxon>Rhabditina</taxon>
        <taxon>Rhabditomorpha</taxon>
        <taxon>Strongyloidea</taxon>
        <taxon>Metastrongylidae</taxon>
        <taxon>Dictyocaulus</taxon>
    </lineage>
</organism>
<feature type="binding site" evidence="6">
    <location>
        <position position="184"/>
    </location>
    <ligand>
        <name>Zn(2+)</name>
        <dbReference type="ChEBI" id="CHEBI:29105"/>
        <label>1</label>
    </ligand>
</feature>
<dbReference type="OrthoDB" id="189220at2759"/>
<dbReference type="InterPro" id="IPR023174">
    <property type="entry name" value="PDEase_CS"/>
</dbReference>
<feature type="binding site" evidence="5">
    <location>
        <position position="347"/>
    </location>
    <ligand>
        <name>AMP</name>
        <dbReference type="ChEBI" id="CHEBI:456215"/>
    </ligand>
</feature>
<dbReference type="FunFam" id="1.10.1300.10:FF:000020">
    <property type="entry name" value="Phosphodiesterase"/>
    <property type="match status" value="1"/>
</dbReference>
<dbReference type="CDD" id="cd00077">
    <property type="entry name" value="HDc"/>
    <property type="match status" value="1"/>
</dbReference>
<dbReference type="PROSITE" id="PS51845">
    <property type="entry name" value="PDEASE_I_2"/>
    <property type="match status" value="1"/>
</dbReference>
<protein>
    <recommendedName>
        <fullName evidence="7">Phosphodiesterase</fullName>
        <ecNumber evidence="7">3.1.4.-</ecNumber>
    </recommendedName>
</protein>
<feature type="binding site" evidence="6">
    <location>
        <position position="220"/>
    </location>
    <ligand>
        <name>Zn(2+)</name>
        <dbReference type="ChEBI" id="CHEBI:29105"/>
        <label>1</label>
    </ligand>
</feature>
<feature type="binding site" evidence="6">
    <location>
        <position position="221"/>
    </location>
    <ligand>
        <name>Zn(2+)</name>
        <dbReference type="ChEBI" id="CHEBI:29105"/>
        <label>1</label>
    </ligand>
</feature>
<dbReference type="Gene3D" id="1.10.1300.10">
    <property type="entry name" value="3'5'-cyclic nucleotide phosphodiesterase, catalytic domain"/>
    <property type="match status" value="1"/>
</dbReference>
<feature type="binding site" evidence="6">
    <location>
        <position position="347"/>
    </location>
    <ligand>
        <name>Zn(2+)</name>
        <dbReference type="ChEBI" id="CHEBI:29105"/>
        <label>1</label>
    </ligand>
</feature>
<gene>
    <name evidence="9" type="ORF">DICVIV_10161</name>
</gene>
<dbReference type="GO" id="GO:0046872">
    <property type="term" value="F:metal ion binding"/>
    <property type="evidence" value="ECO:0007669"/>
    <property type="project" value="UniProtKB-KW"/>
</dbReference>
<evidence type="ECO:0000313" key="9">
    <source>
        <dbReference type="EMBL" id="KJH43819.1"/>
    </source>
</evidence>
<evidence type="ECO:0000256" key="7">
    <source>
        <dbReference type="RuleBase" id="RU363067"/>
    </source>
</evidence>
<sequence length="451" mass="51582">MYRDVSLKSIRSQVGMVEAPISEVLSLLRDAAGQVEGETAQLVKDAVKVLSSHELYAPSITRFRNNDRIATQYYDGLIRLHHPPRHRKRSIVDAFRDKKGLCGERRRVSADVKNALENDHDWSFDILMLEKLTDNHALSQIGLKIFERWKVADSLGCNEDILERWLCTIEAHYHAGNAYHNATHAADVLQATSYFLDSPSVAAHVSENHAIAALIAATIHDLDHPGRGNAFLINTRQSLAVLYNDHSVLENHHVALAFQLTLQQSNNVIVFIVRRMKTSQLILHGNLSREEFTTMRHSIVEMVLATDISRHFEYLVRFNKMNIVDVAEETKDGNSMTICNMLVKCADISNPTREWSLCQKWAYRIVEEYFDQTREEREKGLPITMEVFDRLTCNVPLTQCGFIDMFVREAFADFTGFANLDHLSIQLERNYDQWKSQTSSWIPANNMALHS</sequence>
<dbReference type="Proteomes" id="UP000053766">
    <property type="component" value="Unassembled WGS sequence"/>
</dbReference>
<dbReference type="EMBL" id="KN716524">
    <property type="protein sequence ID" value="KJH43819.1"/>
    <property type="molecule type" value="Genomic_DNA"/>
</dbReference>
<dbReference type="SMART" id="SM00471">
    <property type="entry name" value="HDc"/>
    <property type="match status" value="1"/>
</dbReference>
<evidence type="ECO:0000256" key="1">
    <source>
        <dbReference type="ARBA" id="ARBA00007648"/>
    </source>
</evidence>
<feature type="active site" description="Proton donor" evidence="4">
    <location>
        <position position="180"/>
    </location>
</feature>
<dbReference type="PANTHER" id="PTHR11347">
    <property type="entry name" value="CYCLIC NUCLEOTIDE PHOSPHODIESTERASE"/>
    <property type="match status" value="1"/>
</dbReference>
<dbReference type="InterPro" id="IPR036971">
    <property type="entry name" value="PDEase_catalytic_dom_sf"/>
</dbReference>
<feature type="binding site" evidence="5">
    <location>
        <position position="221"/>
    </location>
    <ligand>
        <name>AMP</name>
        <dbReference type="ChEBI" id="CHEBI:456215"/>
    </ligand>
</feature>
<evidence type="ECO:0000256" key="6">
    <source>
        <dbReference type="PIRSR" id="PIRSR623088-3"/>
    </source>
</evidence>
<dbReference type="InterPro" id="IPR003607">
    <property type="entry name" value="HD/PDEase_dom"/>
</dbReference>
<reference evidence="10" key="2">
    <citation type="journal article" date="2016" name="Sci. Rep.">
        <title>Dictyocaulus viviparus genome, variome and transcriptome elucidate lungworm biology and support future intervention.</title>
        <authorList>
            <person name="McNulty S.N."/>
            <person name="Strube C."/>
            <person name="Rosa B.A."/>
            <person name="Martin J.C."/>
            <person name="Tyagi R."/>
            <person name="Choi Y.J."/>
            <person name="Wang Q."/>
            <person name="Hallsworth Pepin K."/>
            <person name="Zhang X."/>
            <person name="Ozersky P."/>
            <person name="Wilson R.K."/>
            <person name="Sternberg P.W."/>
            <person name="Gasser R.B."/>
            <person name="Mitreva M."/>
        </authorList>
    </citation>
    <scope>NUCLEOTIDE SEQUENCE [LARGE SCALE GENOMIC DNA]</scope>
    <source>
        <strain evidence="10">HannoverDv2000</strain>
    </source>
</reference>
<dbReference type="EC" id="3.1.4.-" evidence="7"/>
<dbReference type="InterPro" id="IPR023088">
    <property type="entry name" value="PDEase"/>
</dbReference>
<evidence type="ECO:0000256" key="3">
    <source>
        <dbReference type="ARBA" id="ARBA00022801"/>
    </source>
</evidence>
<dbReference type="GO" id="GO:0007165">
    <property type="term" value="P:signal transduction"/>
    <property type="evidence" value="ECO:0007669"/>
    <property type="project" value="InterPro"/>
</dbReference>